<sequence>MESVTISGLPDGVEIVGATENADGSFTIKKADDLENGFTVNEKNGIVVSIDFIIKYEQSTDEDFEMKISGQSKFSMDN</sequence>
<dbReference type="Proteomes" id="UP001057375">
    <property type="component" value="Unassembled WGS sequence"/>
</dbReference>
<keyword evidence="2" id="KW-1185">Reference proteome</keyword>
<proteinExistence type="predicted"/>
<gene>
    <name evidence="1" type="ORF">ADUPG1_004609</name>
</gene>
<organism evidence="1 2">
    <name type="scientific">Aduncisulcus paluster</name>
    <dbReference type="NCBI Taxonomy" id="2918883"/>
    <lineage>
        <taxon>Eukaryota</taxon>
        <taxon>Metamonada</taxon>
        <taxon>Carpediemonas-like organisms</taxon>
        <taxon>Aduncisulcus</taxon>
    </lineage>
</organism>
<dbReference type="EMBL" id="BQXS01007037">
    <property type="protein sequence ID" value="GKT24794.1"/>
    <property type="molecule type" value="Genomic_DNA"/>
</dbReference>
<name>A0ABQ5K522_9EUKA</name>
<protein>
    <submittedName>
        <fullName evidence="1">Uncharacterized protein</fullName>
    </submittedName>
</protein>
<accession>A0ABQ5K522</accession>
<evidence type="ECO:0000313" key="1">
    <source>
        <dbReference type="EMBL" id="GKT24794.1"/>
    </source>
</evidence>
<feature type="non-terminal residue" evidence="1">
    <location>
        <position position="78"/>
    </location>
</feature>
<evidence type="ECO:0000313" key="2">
    <source>
        <dbReference type="Proteomes" id="UP001057375"/>
    </source>
</evidence>
<comment type="caution">
    <text evidence="1">The sequence shown here is derived from an EMBL/GenBank/DDBJ whole genome shotgun (WGS) entry which is preliminary data.</text>
</comment>
<reference evidence="1" key="1">
    <citation type="submission" date="2022-03" db="EMBL/GenBank/DDBJ databases">
        <title>Draft genome sequence of Aduncisulcus paluster, a free-living microaerophilic Fornicata.</title>
        <authorList>
            <person name="Yuyama I."/>
            <person name="Kume K."/>
            <person name="Tamura T."/>
            <person name="Inagaki Y."/>
            <person name="Hashimoto T."/>
        </authorList>
    </citation>
    <scope>NUCLEOTIDE SEQUENCE</scope>
    <source>
        <strain evidence="1">NY0171</strain>
    </source>
</reference>